<dbReference type="InterPro" id="IPR003439">
    <property type="entry name" value="ABC_transporter-like_ATP-bd"/>
</dbReference>
<dbReference type="GO" id="GO:0022857">
    <property type="term" value="F:transmembrane transporter activity"/>
    <property type="evidence" value="ECO:0007669"/>
    <property type="project" value="InterPro"/>
</dbReference>
<dbReference type="PROSITE" id="PS50893">
    <property type="entry name" value="ABC_TRANSPORTER_2"/>
    <property type="match status" value="1"/>
</dbReference>
<keyword evidence="2" id="KW-1003">Cell membrane</keyword>
<feature type="domain" description="ABC transporter" evidence="9">
    <location>
        <begin position="16"/>
        <end position="215"/>
    </location>
</feature>
<dbReference type="RefSeq" id="WP_087909367.1">
    <property type="nucleotide sequence ID" value="NZ_NAIA01000003.1"/>
</dbReference>
<gene>
    <name evidence="10" type="ORF">B6A14_04980</name>
</gene>
<evidence type="ECO:0000256" key="3">
    <source>
        <dbReference type="ARBA" id="ARBA00022519"/>
    </source>
</evidence>
<dbReference type="GO" id="GO:0017004">
    <property type="term" value="P:cytochrome complex assembly"/>
    <property type="evidence" value="ECO:0007669"/>
    <property type="project" value="UniProtKB-KW"/>
</dbReference>
<comment type="caution">
    <text evidence="10">The sequence shown here is derived from an EMBL/GenBank/DDBJ whole genome shotgun (WGS) entry which is preliminary data.</text>
</comment>
<dbReference type="Pfam" id="PF00005">
    <property type="entry name" value="ABC_tran"/>
    <property type="match status" value="1"/>
</dbReference>
<dbReference type="PANTHER" id="PTHR43499">
    <property type="entry name" value="ABC TRANSPORTER I FAMILY MEMBER 1"/>
    <property type="match status" value="1"/>
</dbReference>
<protein>
    <submittedName>
        <fullName evidence="10">Heme ABC exporter ATP-binding protein CcmA</fullName>
    </submittedName>
</protein>
<evidence type="ECO:0000313" key="11">
    <source>
        <dbReference type="Proteomes" id="UP000196880"/>
    </source>
</evidence>
<keyword evidence="5" id="KW-0201">Cytochrome c-type biogenesis</keyword>
<evidence type="ECO:0000313" key="10">
    <source>
        <dbReference type="EMBL" id="OWF65169.1"/>
    </source>
</evidence>
<keyword evidence="11" id="KW-1185">Reference proteome</keyword>
<dbReference type="GO" id="GO:0016887">
    <property type="term" value="F:ATP hydrolysis activity"/>
    <property type="evidence" value="ECO:0007669"/>
    <property type="project" value="InterPro"/>
</dbReference>
<dbReference type="NCBIfam" id="TIGR01189">
    <property type="entry name" value="ccmA"/>
    <property type="match status" value="1"/>
</dbReference>
<dbReference type="NCBIfam" id="NF010061">
    <property type="entry name" value="PRK13538.1"/>
    <property type="match status" value="1"/>
</dbReference>
<keyword evidence="7" id="KW-1278">Translocase</keyword>
<keyword evidence="8" id="KW-0472">Membrane</keyword>
<evidence type="ECO:0000256" key="2">
    <source>
        <dbReference type="ARBA" id="ARBA00022475"/>
    </source>
</evidence>
<dbReference type="Gene3D" id="3.40.50.300">
    <property type="entry name" value="P-loop containing nucleotide triphosphate hydrolases"/>
    <property type="match status" value="1"/>
</dbReference>
<reference evidence="10 11" key="1">
    <citation type="submission" date="2017-03" db="EMBL/GenBank/DDBJ databases">
        <title>New species Polynucleobacter sp. MWH-EgelM1-30-B4.</title>
        <authorList>
            <person name="Hahn M.W."/>
        </authorList>
    </citation>
    <scope>NUCLEOTIDE SEQUENCE [LARGE SCALE GENOMIC DNA]</scope>
    <source>
        <strain evidence="10 11">MWH-EgelM1-30-B4</strain>
    </source>
</reference>
<dbReference type="AlphaFoldDB" id="A0A210RVY8"/>
<accession>A0A210RVY8</accession>
<evidence type="ECO:0000259" key="9">
    <source>
        <dbReference type="PROSITE" id="PS50893"/>
    </source>
</evidence>
<keyword evidence="4" id="KW-0547">Nucleotide-binding</keyword>
<dbReference type="InterPro" id="IPR027417">
    <property type="entry name" value="P-loop_NTPase"/>
</dbReference>
<dbReference type="SMART" id="SM00382">
    <property type="entry name" value="AAA"/>
    <property type="match status" value="1"/>
</dbReference>
<evidence type="ECO:0000256" key="7">
    <source>
        <dbReference type="ARBA" id="ARBA00022967"/>
    </source>
</evidence>
<dbReference type="SUPFAM" id="SSF52540">
    <property type="entry name" value="P-loop containing nucleoside triphosphate hydrolases"/>
    <property type="match status" value="1"/>
</dbReference>
<dbReference type="Proteomes" id="UP000196880">
    <property type="component" value="Unassembled WGS sequence"/>
</dbReference>
<dbReference type="OrthoDB" id="9800654at2"/>
<proteinExistence type="predicted"/>
<keyword evidence="1" id="KW-0813">Transport</keyword>
<dbReference type="GO" id="GO:0005524">
    <property type="term" value="F:ATP binding"/>
    <property type="evidence" value="ECO:0007669"/>
    <property type="project" value="UniProtKB-KW"/>
</dbReference>
<dbReference type="InterPro" id="IPR003593">
    <property type="entry name" value="AAA+_ATPase"/>
</dbReference>
<keyword evidence="3" id="KW-0997">Cell inner membrane</keyword>
<dbReference type="PANTHER" id="PTHR43499:SF1">
    <property type="entry name" value="ABC TRANSPORTER I FAMILY MEMBER 1"/>
    <property type="match status" value="1"/>
</dbReference>
<dbReference type="InterPro" id="IPR005895">
    <property type="entry name" value="ABC_transptr_haem_export_CcmA"/>
</dbReference>
<organism evidence="10 11">
    <name type="scientific">Polynucleobacter hirudinilacicola</name>
    <dbReference type="NCBI Taxonomy" id="1743166"/>
    <lineage>
        <taxon>Bacteria</taxon>
        <taxon>Pseudomonadati</taxon>
        <taxon>Pseudomonadota</taxon>
        <taxon>Betaproteobacteria</taxon>
        <taxon>Burkholderiales</taxon>
        <taxon>Burkholderiaceae</taxon>
        <taxon>Polynucleobacter</taxon>
    </lineage>
</organism>
<dbReference type="InterPro" id="IPR017871">
    <property type="entry name" value="ABC_transporter-like_CS"/>
</dbReference>
<evidence type="ECO:0000256" key="4">
    <source>
        <dbReference type="ARBA" id="ARBA00022741"/>
    </source>
</evidence>
<keyword evidence="6 10" id="KW-0067">ATP-binding</keyword>
<name>A0A210RVY8_9BURK</name>
<dbReference type="EMBL" id="NAIA01000003">
    <property type="protein sequence ID" value="OWF65169.1"/>
    <property type="molecule type" value="Genomic_DNA"/>
</dbReference>
<evidence type="ECO:0000256" key="6">
    <source>
        <dbReference type="ARBA" id="ARBA00022840"/>
    </source>
</evidence>
<evidence type="ECO:0000256" key="1">
    <source>
        <dbReference type="ARBA" id="ARBA00022448"/>
    </source>
</evidence>
<evidence type="ECO:0000256" key="5">
    <source>
        <dbReference type="ARBA" id="ARBA00022748"/>
    </source>
</evidence>
<dbReference type="PROSITE" id="PS00211">
    <property type="entry name" value="ABC_TRANSPORTER_1"/>
    <property type="match status" value="1"/>
</dbReference>
<evidence type="ECO:0000256" key="8">
    <source>
        <dbReference type="ARBA" id="ARBA00023136"/>
    </source>
</evidence>
<sequence>MTANISTTSSKNDLVLEGRGLRCVRGERQLFTDLNIRITSGNCLHVRGENGVGKTSLLRLLTGLSKPESGEVFWCDHSIAIDPATYHRELLFLGHRDALKEDLTALENLQMYAALDDVALSQEQALAALWRFGLRGRENLSVNCLSAGQKRRVLMARMLTRQAKLWILDEPFNALDIEAVHELRNLIIEHIASGGLVVLTSHQEVHIPNVQVLEL</sequence>